<sequence>MNTLVLLVERGSAWSPETWLLDHGGERGALGQVVIERRPEWLNVLRDDRTLNDFEPEERLRLAEVMTEPETYLIEWRGSVLLEKLLRSVPPGTNVVVDNDYGLMVSVHEVANLPLDAWVTASKLP</sequence>
<keyword evidence="2" id="KW-1185">Reference proteome</keyword>
<proteinExistence type="predicted"/>
<dbReference type="EMBL" id="JAEVLS010000005">
    <property type="protein sequence ID" value="MBM0107698.1"/>
    <property type="molecule type" value="Genomic_DNA"/>
</dbReference>
<organism evidence="1 2">
    <name type="scientific">Steroidobacter gossypii</name>
    <dbReference type="NCBI Taxonomy" id="2805490"/>
    <lineage>
        <taxon>Bacteria</taxon>
        <taxon>Pseudomonadati</taxon>
        <taxon>Pseudomonadota</taxon>
        <taxon>Gammaproteobacteria</taxon>
        <taxon>Steroidobacterales</taxon>
        <taxon>Steroidobacteraceae</taxon>
        <taxon>Steroidobacter</taxon>
    </lineage>
</organism>
<evidence type="ECO:0000313" key="1">
    <source>
        <dbReference type="EMBL" id="MBM0107698.1"/>
    </source>
</evidence>
<gene>
    <name evidence="1" type="ORF">JM946_23385</name>
</gene>
<comment type="caution">
    <text evidence="1">The sequence shown here is derived from an EMBL/GenBank/DDBJ whole genome shotgun (WGS) entry which is preliminary data.</text>
</comment>
<name>A0ABS1X395_9GAMM</name>
<accession>A0ABS1X395</accession>
<protein>
    <submittedName>
        <fullName evidence="1">Uncharacterized protein</fullName>
    </submittedName>
</protein>
<dbReference type="RefSeq" id="WP_203169792.1">
    <property type="nucleotide sequence ID" value="NZ_JAEVLS010000005.1"/>
</dbReference>
<reference evidence="1 2" key="1">
    <citation type="journal article" date="2021" name="Int. J. Syst. Evol. Microbiol.">
        <title>Steroidobacter gossypii sp. nov., isolated from soil of cotton cropping field.</title>
        <authorList>
            <person name="Huang R."/>
            <person name="Yang S."/>
            <person name="Zhen C."/>
            <person name="Liu W."/>
        </authorList>
    </citation>
    <scope>NUCLEOTIDE SEQUENCE [LARGE SCALE GENOMIC DNA]</scope>
    <source>
        <strain evidence="1 2">S1-65</strain>
    </source>
</reference>
<evidence type="ECO:0000313" key="2">
    <source>
        <dbReference type="Proteomes" id="UP000661077"/>
    </source>
</evidence>
<dbReference type="Proteomes" id="UP000661077">
    <property type="component" value="Unassembled WGS sequence"/>
</dbReference>